<accession>X1GAQ7</accession>
<feature type="non-terminal residue" evidence="1">
    <location>
        <position position="47"/>
    </location>
</feature>
<evidence type="ECO:0000313" key="1">
    <source>
        <dbReference type="EMBL" id="GAH30103.1"/>
    </source>
</evidence>
<organism evidence="1">
    <name type="scientific">marine sediment metagenome</name>
    <dbReference type="NCBI Taxonomy" id="412755"/>
    <lineage>
        <taxon>unclassified sequences</taxon>
        <taxon>metagenomes</taxon>
        <taxon>ecological metagenomes</taxon>
    </lineage>
</organism>
<gene>
    <name evidence="1" type="ORF">S01H4_67094</name>
</gene>
<dbReference type="AlphaFoldDB" id="X1GAQ7"/>
<proteinExistence type="predicted"/>
<protein>
    <submittedName>
        <fullName evidence="1">Uncharacterized protein</fullName>
    </submittedName>
</protein>
<name>X1GAQ7_9ZZZZ</name>
<reference evidence="1" key="1">
    <citation type="journal article" date="2014" name="Front. Microbiol.">
        <title>High frequency of phylogenetically diverse reductive dehalogenase-homologous genes in deep subseafloor sedimentary metagenomes.</title>
        <authorList>
            <person name="Kawai M."/>
            <person name="Futagami T."/>
            <person name="Toyoda A."/>
            <person name="Takaki Y."/>
            <person name="Nishi S."/>
            <person name="Hori S."/>
            <person name="Arai W."/>
            <person name="Tsubouchi T."/>
            <person name="Morono Y."/>
            <person name="Uchiyama I."/>
            <person name="Ito T."/>
            <person name="Fujiyama A."/>
            <person name="Inagaki F."/>
            <person name="Takami H."/>
        </authorList>
    </citation>
    <scope>NUCLEOTIDE SEQUENCE</scope>
    <source>
        <strain evidence="1">Expedition CK06-06</strain>
    </source>
</reference>
<comment type="caution">
    <text evidence="1">The sequence shown here is derived from an EMBL/GenBank/DDBJ whole genome shotgun (WGS) entry which is preliminary data.</text>
</comment>
<sequence length="47" mass="5419">KKNKKCMYLTHTSQLMDRIAGEAEKLDLKYAKFGGAKNVKGAKYRER</sequence>
<feature type="non-terminal residue" evidence="1">
    <location>
        <position position="1"/>
    </location>
</feature>
<dbReference type="EMBL" id="BART01041965">
    <property type="protein sequence ID" value="GAH30103.1"/>
    <property type="molecule type" value="Genomic_DNA"/>
</dbReference>